<dbReference type="Proteomes" id="UP000241634">
    <property type="component" value="Segment"/>
</dbReference>
<dbReference type="EMBL" id="MH001449">
    <property type="protein sequence ID" value="AVO21666.1"/>
    <property type="molecule type" value="Genomic_DNA"/>
</dbReference>
<sequence>MMLDTRVITALDDAKAGAAAAQDGDAKAAAAAWDDARCSIHELLHEGPAIPSADWSRLVENFEGLNEAIRLVGEPFSWSITHAVNIADRVFGSLTRIADRWNQ</sequence>
<proteinExistence type="predicted"/>
<dbReference type="RefSeq" id="YP_009963662.1">
    <property type="nucleotide sequence ID" value="NC_051721.1"/>
</dbReference>
<accession>A0A2P1JR82</accession>
<dbReference type="KEGG" id="vg:60335246"/>
<reference evidence="2" key="1">
    <citation type="submission" date="2018-02" db="EMBL/GenBank/DDBJ databases">
        <authorList>
            <person name="Cohen D.B."/>
            <person name="Kent A.D."/>
        </authorList>
    </citation>
    <scope>NUCLEOTIDE SEQUENCE [LARGE SCALE GENOMIC DNA]</scope>
</reference>
<dbReference type="GeneID" id="60335246"/>
<name>A0A2P1JR82_9CAUD</name>
<protein>
    <submittedName>
        <fullName evidence="1">Uncharacterized protein</fullName>
    </submittedName>
</protein>
<evidence type="ECO:0000313" key="2">
    <source>
        <dbReference type="Proteomes" id="UP000241634"/>
    </source>
</evidence>
<gene>
    <name evidence="1" type="primary">61</name>
    <name evidence="1" type="ORF">SEA_MOOMOO_61</name>
</gene>
<keyword evidence="2" id="KW-1185">Reference proteome</keyword>
<evidence type="ECO:0000313" key="1">
    <source>
        <dbReference type="EMBL" id="AVO21666.1"/>
    </source>
</evidence>
<organism evidence="1 2">
    <name type="scientific">Mycobacterium phage MooMoo</name>
    <dbReference type="NCBI Taxonomy" id="2108127"/>
    <lineage>
        <taxon>Viruses</taxon>
        <taxon>Duplodnaviria</taxon>
        <taxon>Heunggongvirae</taxon>
        <taxon>Uroviricota</taxon>
        <taxon>Caudoviricetes</taxon>
        <taxon>Gracegardnervirinae</taxon>
        <taxon>Moomoovirus</taxon>
        <taxon>Moomoovirus moomoo</taxon>
    </lineage>
</organism>